<reference evidence="3" key="1">
    <citation type="submission" date="2021-12" db="EMBL/GenBank/DDBJ databases">
        <authorList>
            <person name="Rodrigo-Torres L."/>
            <person name="Arahal R. D."/>
            <person name="Lucena T."/>
        </authorList>
    </citation>
    <scope>NUCLEOTIDE SEQUENCE</scope>
    <source>
        <strain evidence="3">CECT 8267</strain>
    </source>
</reference>
<dbReference type="RefSeq" id="WP_237444709.1">
    <property type="nucleotide sequence ID" value="NZ_CAKLPX010000002.1"/>
</dbReference>
<dbReference type="InterPro" id="IPR000917">
    <property type="entry name" value="Sulfatase_N"/>
</dbReference>
<keyword evidence="1" id="KW-0472">Membrane</keyword>
<dbReference type="InterPro" id="IPR017850">
    <property type="entry name" value="Alkaline_phosphatase_core_sf"/>
</dbReference>
<keyword evidence="1" id="KW-0812">Transmembrane</keyword>
<accession>A0ABM9AFN7</accession>
<protein>
    <recommendedName>
        <fullName evidence="2">Sulfatase N-terminal domain-containing protein</fullName>
    </recommendedName>
</protein>
<evidence type="ECO:0000313" key="3">
    <source>
        <dbReference type="EMBL" id="CAH0992011.1"/>
    </source>
</evidence>
<organism evidence="3 4">
    <name type="scientific">Sinobacterium norvegicum</name>
    <dbReference type="NCBI Taxonomy" id="1641715"/>
    <lineage>
        <taxon>Bacteria</taxon>
        <taxon>Pseudomonadati</taxon>
        <taxon>Pseudomonadota</taxon>
        <taxon>Gammaproteobacteria</taxon>
        <taxon>Cellvibrionales</taxon>
        <taxon>Spongiibacteraceae</taxon>
        <taxon>Sinobacterium</taxon>
    </lineage>
</organism>
<evidence type="ECO:0000313" key="4">
    <source>
        <dbReference type="Proteomes" id="UP000838100"/>
    </source>
</evidence>
<dbReference type="EMBL" id="CAKLPX010000002">
    <property type="protein sequence ID" value="CAH0992011.1"/>
    <property type="molecule type" value="Genomic_DNA"/>
</dbReference>
<feature type="transmembrane region" description="Helical" evidence="1">
    <location>
        <begin position="105"/>
        <end position="124"/>
    </location>
</feature>
<feature type="transmembrane region" description="Helical" evidence="1">
    <location>
        <begin position="136"/>
        <end position="156"/>
    </location>
</feature>
<sequence length="698" mass="78081">MLKRIKPSILFSILLLLQLFIFSPIDIYITNKSSSIDIATLFYSAILFIAPTTIVLLLIPRLIKTKRLKFITPIIGALYFIFFLNSTFLSGYYGVIDGRGLEIESLSMVSILQIIVAAIILTYFFRARNLDQAKIFALVFFSISTITALTNIGFFIKDGGSLSSQRTQGFGKEILAFSQEKNVIHIILDELQSDVTEEVLKSKKFSAPLKGFTFYPDTTSIYPTTIMSLPSMFTGEVYRNETSKEDFINALIAKGKTLPLALENVGFRVAMHGGCQNDNIFTSCSVNSEYALLNTRAIPLDYLQLLDISLFKASPDLLKPYIYNDESWLIQRLFSNEVYTKSSFVGLAHLLMNDFTKRLYVEIDSKPSYKVFHSTITHSPIWLDADCNELAKPAKNTLENKVEEAKCAFQSVEKLLTKIKTLGIYDQSMIIISSDHGSNYLPPSSGKKFKSRKIPYPQASSTLLIKPFSSGNQPLEFDHYPSSLIDIPAVITHATGATFIGTGVDLLSEHREQDRDRVYHHYKWSAGDIKRSTLPPLISYSITNNSKVPSSWHLENIDFIEVFLHGKQLATQVGVVTGQYLNNKPGSRKSGFLSYGPYLTVPPGHYTFQLKYSSASKELHTGSWDITSDGGKTTLAKGDIATTNNLTKALTKEIVIKKVHYNVEFRVYDNATGEISIKSLSVKHSKPPYISPTNAPLD</sequence>
<evidence type="ECO:0000256" key="1">
    <source>
        <dbReference type="SAM" id="Phobius"/>
    </source>
</evidence>
<keyword evidence="4" id="KW-1185">Reference proteome</keyword>
<feature type="transmembrane region" description="Helical" evidence="1">
    <location>
        <begin position="9"/>
        <end position="29"/>
    </location>
</feature>
<gene>
    <name evidence="3" type="ORF">SIN8267_02126</name>
</gene>
<dbReference type="SUPFAM" id="SSF53649">
    <property type="entry name" value="Alkaline phosphatase-like"/>
    <property type="match status" value="1"/>
</dbReference>
<keyword evidence="1" id="KW-1133">Transmembrane helix</keyword>
<feature type="domain" description="Sulfatase N-terminal" evidence="2">
    <location>
        <begin position="181"/>
        <end position="445"/>
    </location>
</feature>
<dbReference type="Proteomes" id="UP000838100">
    <property type="component" value="Unassembled WGS sequence"/>
</dbReference>
<dbReference type="Gene3D" id="3.40.720.10">
    <property type="entry name" value="Alkaline Phosphatase, subunit A"/>
    <property type="match status" value="1"/>
</dbReference>
<feature type="transmembrane region" description="Helical" evidence="1">
    <location>
        <begin position="71"/>
        <end position="93"/>
    </location>
</feature>
<comment type="caution">
    <text evidence="3">The sequence shown here is derived from an EMBL/GenBank/DDBJ whole genome shotgun (WGS) entry which is preliminary data.</text>
</comment>
<evidence type="ECO:0000259" key="2">
    <source>
        <dbReference type="Pfam" id="PF00884"/>
    </source>
</evidence>
<dbReference type="Pfam" id="PF00884">
    <property type="entry name" value="Sulfatase"/>
    <property type="match status" value="1"/>
</dbReference>
<name>A0ABM9AFN7_9GAMM</name>
<proteinExistence type="predicted"/>
<feature type="transmembrane region" description="Helical" evidence="1">
    <location>
        <begin position="41"/>
        <end position="59"/>
    </location>
</feature>